<evidence type="ECO:0000256" key="1">
    <source>
        <dbReference type="SAM" id="MobiDB-lite"/>
    </source>
</evidence>
<protein>
    <recommendedName>
        <fullName evidence="5">Type 4 fimbrial biogenesis protein PilX N-terminal domain-containing protein</fullName>
    </recommendedName>
</protein>
<keyword evidence="2" id="KW-1133">Transmembrane helix</keyword>
<keyword evidence="2" id="KW-0472">Membrane</keyword>
<organism evidence="3 4">
    <name type="scientific">Candidatus Roizmanbacteria bacterium CG_4_8_14_3_um_filter_36_10</name>
    <dbReference type="NCBI Taxonomy" id="1974834"/>
    <lineage>
        <taxon>Bacteria</taxon>
        <taxon>Candidatus Roizmaniibacteriota</taxon>
    </lineage>
</organism>
<dbReference type="Proteomes" id="UP000229370">
    <property type="component" value="Unassembled WGS sequence"/>
</dbReference>
<keyword evidence="2" id="KW-0812">Transmembrane</keyword>
<accession>A0A2M8GLV9</accession>
<feature type="transmembrane region" description="Helical" evidence="2">
    <location>
        <begin position="34"/>
        <end position="54"/>
    </location>
</feature>
<reference evidence="4" key="1">
    <citation type="submission" date="2017-09" db="EMBL/GenBank/DDBJ databases">
        <title>Depth-based differentiation of microbial function through sediment-hosted aquifers and enrichment of novel symbionts in the deep terrestrial subsurface.</title>
        <authorList>
            <person name="Probst A.J."/>
            <person name="Ladd B."/>
            <person name="Jarett J.K."/>
            <person name="Geller-Mcgrath D.E."/>
            <person name="Sieber C.M.K."/>
            <person name="Emerson J.B."/>
            <person name="Anantharaman K."/>
            <person name="Thomas B.C."/>
            <person name="Malmstrom R."/>
            <person name="Stieglmeier M."/>
            <person name="Klingl A."/>
            <person name="Woyke T."/>
            <person name="Ryan C.M."/>
            <person name="Banfield J.F."/>
        </authorList>
    </citation>
    <scope>NUCLEOTIDE SEQUENCE [LARGE SCALE GENOMIC DNA]</scope>
</reference>
<dbReference type="AlphaFoldDB" id="A0A2M8GLV9"/>
<comment type="caution">
    <text evidence="3">The sequence shown here is derived from an EMBL/GenBank/DDBJ whole genome shotgun (WGS) entry which is preliminary data.</text>
</comment>
<feature type="region of interest" description="Disordered" evidence="1">
    <location>
        <begin position="1"/>
        <end position="26"/>
    </location>
</feature>
<dbReference type="EMBL" id="PFQK01000079">
    <property type="protein sequence ID" value="PJC81459.1"/>
    <property type="molecule type" value="Genomic_DNA"/>
</dbReference>
<name>A0A2M8GLV9_9BACT</name>
<sequence>MTGNKHNKNIKNQISRPGGDRPLGGKVKNRSGQVLLIVIMLLATALTIALSTSFRSTTETQVTKLEEESQKALAAAEAGIEAALKQGTITNIGALSADLSGYSGAATCDTSYNKTYFISPLLQKDEQYTFYFADYDAGLNSFSNYWSGNLTVYFMLGSDPVALELTTIGSSGTITHYLLDPDNLIHADSGKTSVTSGNYSLNGVTFSRQSTPISLSNTKLVIARVFSSSTKIGLDGGGTILKSQGKTCDSEAVASGTNVTKKVTLFQSYPQIPAEFFVTSF</sequence>
<proteinExistence type="predicted"/>
<evidence type="ECO:0000313" key="4">
    <source>
        <dbReference type="Proteomes" id="UP000229370"/>
    </source>
</evidence>
<evidence type="ECO:0000256" key="2">
    <source>
        <dbReference type="SAM" id="Phobius"/>
    </source>
</evidence>
<gene>
    <name evidence="3" type="ORF">CO007_04475</name>
</gene>
<evidence type="ECO:0008006" key="5">
    <source>
        <dbReference type="Google" id="ProtNLM"/>
    </source>
</evidence>
<evidence type="ECO:0000313" key="3">
    <source>
        <dbReference type="EMBL" id="PJC81459.1"/>
    </source>
</evidence>